<keyword evidence="2" id="KW-1185">Reference proteome</keyword>
<reference evidence="2" key="1">
    <citation type="journal article" date="2014" name="Genome Announc.">
        <title>Draft genome sequence of Weissella oryzae SG25T, isolated from fermented rice grains.</title>
        <authorList>
            <person name="Tanizawa Y."/>
            <person name="Fujisawa T."/>
            <person name="Mochizuki T."/>
            <person name="Kaminuma E."/>
            <person name="Suzuki Y."/>
            <person name="Nakamura Y."/>
            <person name="Tohno M."/>
        </authorList>
    </citation>
    <scope>NUCLEOTIDE SEQUENCE [LARGE SCALE GENOMIC DNA]</scope>
    <source>
        <strain evidence="2">DSM 25784 / JCM 18191 / LMG 30913 / SG25</strain>
    </source>
</reference>
<accession>A0A069CXA7</accession>
<organism evidence="1 2">
    <name type="scientific">Weissella oryzae (strain DSM 25784 / JCM 18191 / LMG 30913 / SG25)</name>
    <dbReference type="NCBI Taxonomy" id="1329250"/>
    <lineage>
        <taxon>Bacteria</taxon>
        <taxon>Bacillati</taxon>
        <taxon>Bacillota</taxon>
        <taxon>Bacilli</taxon>
        <taxon>Lactobacillales</taxon>
        <taxon>Lactobacillaceae</taxon>
        <taxon>Weissella</taxon>
    </lineage>
</organism>
<dbReference type="Proteomes" id="UP000030643">
    <property type="component" value="Unassembled WGS sequence"/>
</dbReference>
<evidence type="ECO:0000313" key="1">
    <source>
        <dbReference type="EMBL" id="GAK31833.1"/>
    </source>
</evidence>
<dbReference type="RefSeq" id="WP_027699755.1">
    <property type="nucleotide sequence ID" value="NZ_DF820500.1"/>
</dbReference>
<dbReference type="EMBL" id="DF820500">
    <property type="protein sequence ID" value="GAK31833.1"/>
    <property type="molecule type" value="Genomic_DNA"/>
</dbReference>
<dbReference type="eggNOG" id="COG2856">
    <property type="taxonomic scope" value="Bacteria"/>
</dbReference>
<dbReference type="OrthoDB" id="2300474at2"/>
<sequence length="135" mass="15326">MKNLINYLYFIASENGIEVVVTDRLESHDTDIAIPAARKVIINENSSTNIDVSFRLAHELSHILFGNSESDEVYSFSIGSQRTSEINANKNALSMITKFVYLDTPLEYRNYINFMNAFGLPSYFEDMVKEAIEAV</sequence>
<evidence type="ECO:0000313" key="2">
    <source>
        <dbReference type="Proteomes" id="UP000030643"/>
    </source>
</evidence>
<gene>
    <name evidence="1" type="ORF">WOSG25_170160</name>
</gene>
<proteinExistence type="predicted"/>
<dbReference type="STRING" id="1329250.WOSG25_170160"/>
<protein>
    <submittedName>
        <fullName evidence="1">Uncharacterized protein</fullName>
    </submittedName>
</protein>
<name>A0A069CXA7_WEIOS</name>
<dbReference type="AlphaFoldDB" id="A0A069CXA7"/>